<dbReference type="Proteomes" id="UP000735302">
    <property type="component" value="Unassembled WGS sequence"/>
</dbReference>
<keyword evidence="2" id="KW-1185">Reference proteome</keyword>
<sequence length="127" mass="14265">MNFPKSHQVVRVGSHLEPDCVISGLRQARIPVASLNRRSLQISGRVCYLLSHKHDYGLLCHRFVIAVECGWFDVADTTTVVWAGQVPRSNKTGRLCMSARNLSEAKPRKWFVQTKDTILSGDIMSPD</sequence>
<protein>
    <submittedName>
        <fullName evidence="1">Uncharacterized protein</fullName>
    </submittedName>
</protein>
<dbReference type="EMBL" id="BLXT01007620">
    <property type="protein sequence ID" value="GFO40595.1"/>
    <property type="molecule type" value="Genomic_DNA"/>
</dbReference>
<dbReference type="AlphaFoldDB" id="A0AAV4D952"/>
<gene>
    <name evidence="1" type="ORF">PoB_006710000</name>
</gene>
<accession>A0AAV4D952</accession>
<proteinExistence type="predicted"/>
<comment type="caution">
    <text evidence="1">The sequence shown here is derived from an EMBL/GenBank/DDBJ whole genome shotgun (WGS) entry which is preliminary data.</text>
</comment>
<reference evidence="1 2" key="1">
    <citation type="journal article" date="2021" name="Elife">
        <title>Chloroplast acquisition without the gene transfer in kleptoplastic sea slugs, Plakobranchus ocellatus.</title>
        <authorList>
            <person name="Maeda T."/>
            <person name="Takahashi S."/>
            <person name="Yoshida T."/>
            <person name="Shimamura S."/>
            <person name="Takaki Y."/>
            <person name="Nagai Y."/>
            <person name="Toyoda A."/>
            <person name="Suzuki Y."/>
            <person name="Arimoto A."/>
            <person name="Ishii H."/>
            <person name="Satoh N."/>
            <person name="Nishiyama T."/>
            <person name="Hasebe M."/>
            <person name="Maruyama T."/>
            <person name="Minagawa J."/>
            <person name="Obokata J."/>
            <person name="Shigenobu S."/>
        </authorList>
    </citation>
    <scope>NUCLEOTIDE SEQUENCE [LARGE SCALE GENOMIC DNA]</scope>
</reference>
<evidence type="ECO:0000313" key="1">
    <source>
        <dbReference type="EMBL" id="GFO40595.1"/>
    </source>
</evidence>
<organism evidence="1 2">
    <name type="scientific">Plakobranchus ocellatus</name>
    <dbReference type="NCBI Taxonomy" id="259542"/>
    <lineage>
        <taxon>Eukaryota</taxon>
        <taxon>Metazoa</taxon>
        <taxon>Spiralia</taxon>
        <taxon>Lophotrochozoa</taxon>
        <taxon>Mollusca</taxon>
        <taxon>Gastropoda</taxon>
        <taxon>Heterobranchia</taxon>
        <taxon>Euthyneura</taxon>
        <taxon>Panpulmonata</taxon>
        <taxon>Sacoglossa</taxon>
        <taxon>Placobranchoidea</taxon>
        <taxon>Plakobranchidae</taxon>
        <taxon>Plakobranchus</taxon>
    </lineage>
</organism>
<name>A0AAV4D952_9GAST</name>
<evidence type="ECO:0000313" key="2">
    <source>
        <dbReference type="Proteomes" id="UP000735302"/>
    </source>
</evidence>